<dbReference type="InterPro" id="IPR003494">
    <property type="entry name" value="SHS2_FtsA"/>
</dbReference>
<evidence type="ECO:0000256" key="3">
    <source>
        <dbReference type="ARBA" id="ARBA00023136"/>
    </source>
</evidence>
<dbReference type="Pfam" id="PF02491">
    <property type="entry name" value="SHS2_FTSA"/>
    <property type="match status" value="1"/>
</dbReference>
<dbReference type="SUPFAM" id="SSF53067">
    <property type="entry name" value="Actin-like ATPase domain"/>
    <property type="match status" value="2"/>
</dbReference>
<dbReference type="Gene3D" id="3.30.1490.110">
    <property type="match status" value="1"/>
</dbReference>
<evidence type="ECO:0000259" key="7">
    <source>
        <dbReference type="SMART" id="SM00842"/>
    </source>
</evidence>
<dbReference type="PANTHER" id="PTHR32432">
    <property type="entry name" value="CELL DIVISION PROTEIN FTSA-RELATED"/>
    <property type="match status" value="1"/>
</dbReference>
<dbReference type="EMBL" id="CP054719">
    <property type="protein sequence ID" value="QOL20316.1"/>
    <property type="molecule type" value="Genomic_DNA"/>
</dbReference>
<dbReference type="InterPro" id="IPR043129">
    <property type="entry name" value="ATPase_NBD"/>
</dbReference>
<comment type="subunit">
    <text evidence="5">Self-interacts. Interacts with FtsZ.</text>
</comment>
<name>A0A7L9RUS0_9PROT</name>
<keyword evidence="2 5" id="KW-0132">Cell division</keyword>
<reference evidence="8 9" key="1">
    <citation type="submission" date="2020-06" db="EMBL/GenBank/DDBJ databases">
        <title>The endosymbiont of the kinetoplastid Bodo saltans is a Paracaedibacter-like alpha-proteobacterium possessing a putative toxin-antitoxin system.</title>
        <authorList>
            <person name="Midha S."/>
            <person name="Rigden D.J."/>
            <person name="Siozios S."/>
            <person name="Hurst G.D.D."/>
            <person name="Jackson A.P."/>
        </authorList>
    </citation>
    <scope>NUCLEOTIDE SEQUENCE [LARGE SCALE GENOMIC DNA]</scope>
    <source>
        <strain evidence="8">Lake Konstanz</strain>
    </source>
</reference>
<keyword evidence="1 5" id="KW-1003">Cell membrane</keyword>
<comment type="function">
    <text evidence="5 6">Cell division protein that is involved in the assembly of the Z ring. May serve as a membrane anchor for the Z ring.</text>
</comment>
<feature type="domain" description="SHS2" evidence="7">
    <location>
        <begin position="17"/>
        <end position="202"/>
    </location>
</feature>
<keyword evidence="4 5" id="KW-0131">Cell cycle</keyword>
<dbReference type="InterPro" id="IPR050696">
    <property type="entry name" value="FtsA/MreB"/>
</dbReference>
<keyword evidence="3 5" id="KW-0472">Membrane</keyword>
<keyword evidence="9" id="KW-1185">Reference proteome</keyword>
<dbReference type="GO" id="GO:0043093">
    <property type="term" value="P:FtsZ-dependent cytokinesis"/>
    <property type="evidence" value="ECO:0007669"/>
    <property type="project" value="UniProtKB-UniRule"/>
</dbReference>
<comment type="subcellular location">
    <subcellularLocation>
        <location evidence="5">Cell membrane</location>
        <topology evidence="5">Peripheral membrane protein</topology>
        <orientation evidence="5">Cytoplasmic side</orientation>
    </subcellularLocation>
    <text evidence="5">Localizes to the Z ring in an FtsZ-dependent manner. Targeted to the membrane through a conserved C-terminal amphipathic helix.</text>
</comment>
<dbReference type="Gene3D" id="3.30.420.40">
    <property type="match status" value="1"/>
</dbReference>
<dbReference type="PIRSF" id="PIRSF003101">
    <property type="entry name" value="FtsA"/>
    <property type="match status" value="1"/>
</dbReference>
<proteinExistence type="inferred from homology"/>
<evidence type="ECO:0000256" key="4">
    <source>
        <dbReference type="ARBA" id="ARBA00023306"/>
    </source>
</evidence>
<gene>
    <name evidence="5 8" type="primary">ftsA</name>
    <name evidence="8" type="ORF">CPBP_01106</name>
</gene>
<accession>A0A7L9RUS0</accession>
<evidence type="ECO:0000256" key="1">
    <source>
        <dbReference type="ARBA" id="ARBA00022475"/>
    </source>
</evidence>
<dbReference type="NCBIfam" id="TIGR01174">
    <property type="entry name" value="ftsA"/>
    <property type="match status" value="1"/>
</dbReference>
<dbReference type="SMART" id="SM00842">
    <property type="entry name" value="FtsA"/>
    <property type="match status" value="1"/>
</dbReference>
<evidence type="ECO:0000256" key="6">
    <source>
        <dbReference type="PIRNR" id="PIRNR003101"/>
    </source>
</evidence>
<organism evidence="8 9">
    <name type="scientific">Candidatus Bodocaedibacter vickermanii</name>
    <dbReference type="NCBI Taxonomy" id="2741701"/>
    <lineage>
        <taxon>Bacteria</taxon>
        <taxon>Pseudomonadati</taxon>
        <taxon>Pseudomonadota</taxon>
        <taxon>Alphaproteobacteria</taxon>
        <taxon>Holosporales</taxon>
        <taxon>Candidatus Paracaedibacteraceae</taxon>
        <taxon>Candidatus Bodocaedibacter</taxon>
    </lineage>
</organism>
<sequence length="413" mass="45506">MLFKRNTSPQTYHVPTMNVLDLGSTKFMCAQGHKVNNTFRTAGFGYHAAGGMTGGRITDISLCEDSILRAIETAENQSGEVIKDITVGLGGPCIQNKIIKISVQVGGDIVEDHHVETLFQELLRFSAKQDKEVLYFIPQSYTLDGAMGVLDPRGMIAKELSGSFFVTFGQRMFMENIMNVLDRCHLIPQQFISTGYASSLGALLKDETVLGVTHIDMGGRHTDVTTFREGNVVQAFSLPVGGEHITQDVARGVGISMADAERLKTLYGSSIIERGDDQKILQVQMLNSMSGKQVTKQLLATIIRSRVEEMFEMITQQIKINILATGQRYVLTGGSSMLHGIKEKAELMLRGTVRLGHPTNVVGANTASMGPEFSVCAGLFALVDKNTQEVAIPKHTSRKFFWDRLKSWMYDTI</sequence>
<dbReference type="Proteomes" id="UP000594001">
    <property type="component" value="Chromosome"/>
</dbReference>
<evidence type="ECO:0000256" key="2">
    <source>
        <dbReference type="ARBA" id="ARBA00022618"/>
    </source>
</evidence>
<dbReference type="GO" id="GO:0032153">
    <property type="term" value="C:cell division site"/>
    <property type="evidence" value="ECO:0007669"/>
    <property type="project" value="UniProtKB-UniRule"/>
</dbReference>
<dbReference type="AlphaFoldDB" id="A0A7L9RUS0"/>
<protein>
    <recommendedName>
        <fullName evidence="5 6">Cell division protein FtsA</fullName>
    </recommendedName>
</protein>
<dbReference type="KEGG" id="pbal:CPBP_01106"/>
<dbReference type="Pfam" id="PF14450">
    <property type="entry name" value="FtsA"/>
    <property type="match status" value="1"/>
</dbReference>
<dbReference type="HAMAP" id="MF_02033">
    <property type="entry name" value="FtsA"/>
    <property type="match status" value="1"/>
</dbReference>
<evidence type="ECO:0000256" key="5">
    <source>
        <dbReference type="HAMAP-Rule" id="MF_02033"/>
    </source>
</evidence>
<evidence type="ECO:0000313" key="8">
    <source>
        <dbReference type="EMBL" id="QOL20316.1"/>
    </source>
</evidence>
<dbReference type="InterPro" id="IPR020823">
    <property type="entry name" value="Cell_div_FtsA"/>
</dbReference>
<evidence type="ECO:0000313" key="9">
    <source>
        <dbReference type="Proteomes" id="UP000594001"/>
    </source>
</evidence>
<dbReference type="GO" id="GO:0009898">
    <property type="term" value="C:cytoplasmic side of plasma membrane"/>
    <property type="evidence" value="ECO:0007669"/>
    <property type="project" value="UniProtKB-UniRule"/>
</dbReference>
<comment type="similarity">
    <text evidence="5 6">Belongs to the FtsA/MreB family.</text>
</comment>
<dbReference type="CDD" id="cd24048">
    <property type="entry name" value="ASKHA_NBD_FtsA"/>
    <property type="match status" value="1"/>
</dbReference>
<dbReference type="PANTHER" id="PTHR32432:SF4">
    <property type="entry name" value="CELL DIVISION PROTEIN FTSA"/>
    <property type="match status" value="1"/>
</dbReference>